<dbReference type="AntiFam" id="ANF00053">
    <property type="entry name" value="Translation of DNA repeat"/>
</dbReference>
<evidence type="ECO:0000313" key="2">
    <source>
        <dbReference type="Proteomes" id="UP000012138"/>
    </source>
</evidence>
<protein>
    <submittedName>
        <fullName evidence="1">Uncharacterized protein</fullName>
    </submittedName>
</protein>
<comment type="caution">
    <text evidence="1">The sequence shown here is derived from an EMBL/GenBank/DDBJ whole genome shotgun (WGS) entry which is preliminary data.</text>
</comment>
<accession>M6YL60</accession>
<dbReference type="EMBL" id="AKXB02000167">
    <property type="protein sequence ID" value="EMO87078.1"/>
    <property type="molecule type" value="Genomic_DNA"/>
</dbReference>
<proteinExistence type="predicted"/>
<evidence type="ECO:0000313" key="1">
    <source>
        <dbReference type="EMBL" id="EMO87078.1"/>
    </source>
</evidence>
<dbReference type="Proteomes" id="UP000012138">
    <property type="component" value="Unassembled WGS sequence"/>
</dbReference>
<dbReference type="AlphaFoldDB" id="M6YL60"/>
<gene>
    <name evidence="1" type="ORF">LEP1GSC024_0054</name>
</gene>
<sequence>MLGQAFYKKELLKNSIIQINKIALNHRFYETEIDREFIFQQLQNTFKSNIKIFTIYFVCKRNIRKSIFINIKNKSIVWIFWGE</sequence>
<name>M6YL60_9LEPT</name>
<organism evidence="1 2">
    <name type="scientific">Leptospira noguchii str. 2001034031</name>
    <dbReference type="NCBI Taxonomy" id="1193053"/>
    <lineage>
        <taxon>Bacteria</taxon>
        <taxon>Pseudomonadati</taxon>
        <taxon>Spirochaetota</taxon>
        <taxon>Spirochaetia</taxon>
        <taxon>Leptospirales</taxon>
        <taxon>Leptospiraceae</taxon>
        <taxon>Leptospira</taxon>
    </lineage>
</organism>
<reference evidence="1 2" key="1">
    <citation type="submission" date="2013-01" db="EMBL/GenBank/DDBJ databases">
        <authorList>
            <person name="Harkins D.M."/>
            <person name="Durkin A.S."/>
            <person name="Brinkac L.M."/>
            <person name="Haft D.H."/>
            <person name="Selengut J.D."/>
            <person name="Sanka R."/>
            <person name="DePew J."/>
            <person name="Purushe J."/>
            <person name="Whelen A.C."/>
            <person name="Vinetz J.M."/>
            <person name="Sutton G.G."/>
            <person name="Nierman W.C."/>
            <person name="Fouts D.E."/>
        </authorList>
    </citation>
    <scope>NUCLEOTIDE SEQUENCE [LARGE SCALE GENOMIC DNA]</scope>
    <source>
        <strain evidence="1 2">2001034031</strain>
    </source>
</reference>